<dbReference type="Pfam" id="PF13976">
    <property type="entry name" value="gag_pre-integrs"/>
    <property type="match status" value="1"/>
</dbReference>
<evidence type="ECO:0000259" key="2">
    <source>
        <dbReference type="Pfam" id="PF13976"/>
    </source>
</evidence>
<comment type="caution">
    <text evidence="3">The sequence shown here is derived from an EMBL/GenBank/DDBJ whole genome shotgun (WGS) entry which is preliminary data.</text>
</comment>
<dbReference type="AlphaFoldDB" id="A0AA88QST9"/>
<evidence type="ECO:0000256" key="1">
    <source>
        <dbReference type="SAM" id="MobiDB-lite"/>
    </source>
</evidence>
<organism evidence="3 4">
    <name type="scientific">Escallonia rubra</name>
    <dbReference type="NCBI Taxonomy" id="112253"/>
    <lineage>
        <taxon>Eukaryota</taxon>
        <taxon>Viridiplantae</taxon>
        <taxon>Streptophyta</taxon>
        <taxon>Embryophyta</taxon>
        <taxon>Tracheophyta</taxon>
        <taxon>Spermatophyta</taxon>
        <taxon>Magnoliopsida</taxon>
        <taxon>eudicotyledons</taxon>
        <taxon>Gunneridae</taxon>
        <taxon>Pentapetalae</taxon>
        <taxon>asterids</taxon>
        <taxon>campanulids</taxon>
        <taxon>Escalloniales</taxon>
        <taxon>Escalloniaceae</taxon>
        <taxon>Escallonia</taxon>
    </lineage>
</organism>
<accession>A0AA88QST9</accession>
<dbReference type="PANTHER" id="PTHR11439">
    <property type="entry name" value="GAG-POL-RELATED RETROTRANSPOSON"/>
    <property type="match status" value="1"/>
</dbReference>
<dbReference type="InterPro" id="IPR025724">
    <property type="entry name" value="GAG-pre-integrase_dom"/>
</dbReference>
<dbReference type="Proteomes" id="UP001187471">
    <property type="component" value="Unassembled WGS sequence"/>
</dbReference>
<reference evidence="3" key="1">
    <citation type="submission" date="2022-12" db="EMBL/GenBank/DDBJ databases">
        <title>Draft genome assemblies for two species of Escallonia (Escalloniales).</title>
        <authorList>
            <person name="Chanderbali A."/>
            <person name="Dervinis C."/>
            <person name="Anghel I."/>
            <person name="Soltis D."/>
            <person name="Soltis P."/>
            <person name="Zapata F."/>
        </authorList>
    </citation>
    <scope>NUCLEOTIDE SEQUENCE</scope>
    <source>
        <strain evidence="3">UCBG92.1500</strain>
        <tissue evidence="3">Leaf</tissue>
    </source>
</reference>
<sequence>MPSYASPRSPSQPAAIVTDNAVSAAPSSSTPTMELTVDELVVISNYRLSQTGNSSGIYASSFLSSYACSVASDTKPWDAQTRKVVGTGRKVDLLFVLDHLHMSSTSVAAASTSSKALQLWHSRLGHASLSRLRPLVSSGQFGSISVSDFHYLSCQFSKQSKLPSNNSDSRASQIFDLVHSDRIRISRHVTFWEDTLFVHVSSLDTKSSTSSLKIPACSIDPFPDTTTSLPTPTPADAIDPLAPGPNFPSTSASDTAPPSPPPAPQGTLSHGLHYPSASSLQLTTYSDADWGRDLVDHRSTTGFCFFLGNSLISWRSKKQSIVSRSSTESEYRALADTAAELVWLRWLLGDMGVSFDSATPIHCHGVTPAAGIDGLITGTRFTMENASLRRAARLIN</sequence>
<dbReference type="CDD" id="cd09272">
    <property type="entry name" value="RNase_HI_RT_Ty1"/>
    <property type="match status" value="1"/>
</dbReference>
<protein>
    <recommendedName>
        <fullName evidence="2">GAG-pre-integrase domain-containing protein</fullName>
    </recommendedName>
</protein>
<gene>
    <name evidence="3" type="ORF">RJ640_021078</name>
</gene>
<feature type="region of interest" description="Disordered" evidence="1">
    <location>
        <begin position="223"/>
        <end position="270"/>
    </location>
</feature>
<feature type="domain" description="GAG-pre-integrase" evidence="2">
    <location>
        <begin position="94"/>
        <end position="159"/>
    </location>
</feature>
<name>A0AA88QST9_9ASTE</name>
<keyword evidence="4" id="KW-1185">Reference proteome</keyword>
<dbReference type="PANTHER" id="PTHR11439:SF461">
    <property type="entry name" value="OS10G0432200 PROTEIN"/>
    <property type="match status" value="1"/>
</dbReference>
<evidence type="ECO:0000313" key="4">
    <source>
        <dbReference type="Proteomes" id="UP001187471"/>
    </source>
</evidence>
<proteinExistence type="predicted"/>
<evidence type="ECO:0000313" key="3">
    <source>
        <dbReference type="EMBL" id="KAK2975633.1"/>
    </source>
</evidence>
<dbReference type="EMBL" id="JAVXUO010002170">
    <property type="protein sequence ID" value="KAK2975633.1"/>
    <property type="molecule type" value="Genomic_DNA"/>
</dbReference>